<dbReference type="Pfam" id="PF13424">
    <property type="entry name" value="TPR_12"/>
    <property type="match status" value="1"/>
</dbReference>
<keyword evidence="1" id="KW-0677">Repeat</keyword>
<dbReference type="PANTHER" id="PTHR45586">
    <property type="entry name" value="TPR REPEAT-CONTAINING PROTEIN PA4667"/>
    <property type="match status" value="1"/>
</dbReference>
<dbReference type="PROSITE" id="PS50005">
    <property type="entry name" value="TPR"/>
    <property type="match status" value="1"/>
</dbReference>
<dbReference type="Gene3D" id="1.25.40.10">
    <property type="entry name" value="Tetratricopeptide repeat domain"/>
    <property type="match status" value="1"/>
</dbReference>
<proteinExistence type="predicted"/>
<dbReference type="InterPro" id="IPR051012">
    <property type="entry name" value="CellSynth/LPSAsmb/PSIAsmb"/>
</dbReference>
<dbReference type="SUPFAM" id="SSF48452">
    <property type="entry name" value="TPR-like"/>
    <property type="match status" value="1"/>
</dbReference>
<sequence>RVALATSIGLAPDKYEAHHKLALAYIRVRDFENAEREFLRAIELCDDDGELLTDYALVFFVKGNHKDAEQYLRRAVEVQSLSTTPLKNSDLS</sequence>
<organism evidence="3">
    <name type="scientific">marine sediment metagenome</name>
    <dbReference type="NCBI Taxonomy" id="412755"/>
    <lineage>
        <taxon>unclassified sequences</taxon>
        <taxon>metagenomes</taxon>
        <taxon>ecological metagenomes</taxon>
    </lineage>
</organism>
<dbReference type="InterPro" id="IPR019734">
    <property type="entry name" value="TPR_rpt"/>
</dbReference>
<gene>
    <name evidence="3" type="ORF">S01H4_45596</name>
</gene>
<keyword evidence="2" id="KW-0802">TPR repeat</keyword>
<dbReference type="InterPro" id="IPR011990">
    <property type="entry name" value="TPR-like_helical_dom_sf"/>
</dbReference>
<evidence type="ECO:0008006" key="4">
    <source>
        <dbReference type="Google" id="ProtNLM"/>
    </source>
</evidence>
<dbReference type="PANTHER" id="PTHR45586:SF1">
    <property type="entry name" value="LIPOPOLYSACCHARIDE ASSEMBLY PROTEIN B"/>
    <property type="match status" value="1"/>
</dbReference>
<accession>X1D5L9</accession>
<dbReference type="EMBL" id="BART01025398">
    <property type="protein sequence ID" value="GAH00409.1"/>
    <property type="molecule type" value="Genomic_DNA"/>
</dbReference>
<protein>
    <recommendedName>
        <fullName evidence="4">Tetratricopeptide repeat protein</fullName>
    </recommendedName>
</protein>
<feature type="non-terminal residue" evidence="3">
    <location>
        <position position="1"/>
    </location>
</feature>
<name>X1D5L9_9ZZZZ</name>
<evidence type="ECO:0000256" key="2">
    <source>
        <dbReference type="ARBA" id="ARBA00022803"/>
    </source>
</evidence>
<comment type="caution">
    <text evidence="3">The sequence shown here is derived from an EMBL/GenBank/DDBJ whole genome shotgun (WGS) entry which is preliminary data.</text>
</comment>
<evidence type="ECO:0000313" key="3">
    <source>
        <dbReference type="EMBL" id="GAH00409.1"/>
    </source>
</evidence>
<reference evidence="3" key="1">
    <citation type="journal article" date="2014" name="Front. Microbiol.">
        <title>High frequency of phylogenetically diverse reductive dehalogenase-homologous genes in deep subseafloor sedimentary metagenomes.</title>
        <authorList>
            <person name="Kawai M."/>
            <person name="Futagami T."/>
            <person name="Toyoda A."/>
            <person name="Takaki Y."/>
            <person name="Nishi S."/>
            <person name="Hori S."/>
            <person name="Arai W."/>
            <person name="Tsubouchi T."/>
            <person name="Morono Y."/>
            <person name="Uchiyama I."/>
            <person name="Ito T."/>
            <person name="Fujiyama A."/>
            <person name="Inagaki F."/>
            <person name="Takami H."/>
        </authorList>
    </citation>
    <scope>NUCLEOTIDE SEQUENCE</scope>
    <source>
        <strain evidence="3">Expedition CK06-06</strain>
    </source>
</reference>
<dbReference type="SMART" id="SM00028">
    <property type="entry name" value="TPR"/>
    <property type="match status" value="2"/>
</dbReference>
<evidence type="ECO:0000256" key="1">
    <source>
        <dbReference type="ARBA" id="ARBA00022737"/>
    </source>
</evidence>
<dbReference type="AlphaFoldDB" id="X1D5L9"/>